<dbReference type="PROSITE" id="PS50110">
    <property type="entry name" value="RESPONSE_REGULATORY"/>
    <property type="match status" value="1"/>
</dbReference>
<evidence type="ECO:0000256" key="1">
    <source>
        <dbReference type="ARBA" id="ARBA00018672"/>
    </source>
</evidence>
<evidence type="ECO:0000256" key="3">
    <source>
        <dbReference type="ARBA" id="ARBA00023125"/>
    </source>
</evidence>
<proteinExistence type="predicted"/>
<dbReference type="InterPro" id="IPR001789">
    <property type="entry name" value="Sig_transdc_resp-reg_receiver"/>
</dbReference>
<evidence type="ECO:0000313" key="7">
    <source>
        <dbReference type="EMBL" id="MBU3877933.1"/>
    </source>
</evidence>
<gene>
    <name evidence="7" type="ORF">HGO97_019200</name>
</gene>
<keyword evidence="5" id="KW-0597">Phosphoprotein</keyword>
<dbReference type="EMBL" id="JABACJ020000024">
    <property type="protein sequence ID" value="MBU3877933.1"/>
    <property type="molecule type" value="Genomic_DNA"/>
</dbReference>
<dbReference type="CDD" id="cd17536">
    <property type="entry name" value="REC_YesN-like"/>
    <property type="match status" value="1"/>
</dbReference>
<organism evidence="7 8">
    <name type="scientific">Faecalicatena faecalis</name>
    <dbReference type="NCBI Taxonomy" id="2726362"/>
    <lineage>
        <taxon>Bacteria</taxon>
        <taxon>Bacillati</taxon>
        <taxon>Bacillota</taxon>
        <taxon>Clostridia</taxon>
        <taxon>Lachnospirales</taxon>
        <taxon>Lachnospiraceae</taxon>
        <taxon>Faecalicatena</taxon>
    </lineage>
</organism>
<keyword evidence="2" id="KW-0963">Cytoplasm</keyword>
<evidence type="ECO:0000256" key="5">
    <source>
        <dbReference type="PROSITE-ProRule" id="PRU00169"/>
    </source>
</evidence>
<dbReference type="SMART" id="SM00448">
    <property type="entry name" value="REC"/>
    <property type="match status" value="1"/>
</dbReference>
<reference evidence="7 8" key="1">
    <citation type="submission" date="2021-06" db="EMBL/GenBank/DDBJ databases">
        <title>Faecalicatena sp. nov. isolated from porcine feces.</title>
        <authorList>
            <person name="Oh B.S."/>
            <person name="Lee J.H."/>
        </authorList>
    </citation>
    <scope>NUCLEOTIDE SEQUENCE [LARGE SCALE GENOMIC DNA]</scope>
    <source>
        <strain evidence="7 8">AGMB00832</strain>
    </source>
</reference>
<feature type="modified residue" description="4-aspartylphosphate" evidence="5">
    <location>
        <position position="53"/>
    </location>
</feature>
<keyword evidence="3" id="KW-0238">DNA-binding</keyword>
<dbReference type="Proteomes" id="UP000723714">
    <property type="component" value="Unassembled WGS sequence"/>
</dbReference>
<sequence>MRIVIVEDEIKIREGMGKLIESQTDHIVLSEAADGEEGLEMILRFKPDLVITDIRMPKMDGLEMIKELSDRKMPVHVVILTGYSEFDYAKKAIRYGVDDYLLKPLAVDDVKEMLDKIEERIRKEQLTNGTPEFPKQKDIKK</sequence>
<protein>
    <recommendedName>
        <fullName evidence="1">Stage 0 sporulation protein A homolog</fullName>
    </recommendedName>
</protein>
<comment type="caution">
    <text evidence="7">The sequence shown here is derived from an EMBL/GenBank/DDBJ whole genome shotgun (WGS) entry which is preliminary data.</text>
</comment>
<evidence type="ECO:0000256" key="2">
    <source>
        <dbReference type="ARBA" id="ARBA00022490"/>
    </source>
</evidence>
<dbReference type="Gene3D" id="3.40.50.2300">
    <property type="match status" value="1"/>
</dbReference>
<feature type="domain" description="Response regulatory" evidence="6">
    <location>
        <begin position="2"/>
        <end position="118"/>
    </location>
</feature>
<evidence type="ECO:0000256" key="4">
    <source>
        <dbReference type="ARBA" id="ARBA00024867"/>
    </source>
</evidence>
<dbReference type="Pfam" id="PF00072">
    <property type="entry name" value="Response_reg"/>
    <property type="match status" value="1"/>
</dbReference>
<dbReference type="PANTHER" id="PTHR42713">
    <property type="entry name" value="HISTIDINE KINASE-RELATED"/>
    <property type="match status" value="1"/>
</dbReference>
<name>A0ABS6D8K2_9FIRM</name>
<dbReference type="SUPFAM" id="SSF52172">
    <property type="entry name" value="CheY-like"/>
    <property type="match status" value="1"/>
</dbReference>
<comment type="function">
    <text evidence="4">May play the central regulatory role in sporulation. It may be an element of the effector pathway responsible for the activation of sporulation genes in response to nutritional stress. Spo0A may act in concert with spo0H (a sigma factor) to control the expression of some genes that are critical to the sporulation process.</text>
</comment>
<evidence type="ECO:0000259" key="6">
    <source>
        <dbReference type="PROSITE" id="PS50110"/>
    </source>
</evidence>
<dbReference type="InterPro" id="IPR011006">
    <property type="entry name" value="CheY-like_superfamily"/>
</dbReference>
<dbReference type="InterPro" id="IPR051552">
    <property type="entry name" value="HptR"/>
</dbReference>
<accession>A0ABS6D8K2</accession>
<evidence type="ECO:0000313" key="8">
    <source>
        <dbReference type="Proteomes" id="UP000723714"/>
    </source>
</evidence>
<keyword evidence="8" id="KW-1185">Reference proteome</keyword>
<dbReference type="RefSeq" id="WP_168866218.1">
    <property type="nucleotide sequence ID" value="NZ_JABACJ020000024.1"/>
</dbReference>
<dbReference type="PANTHER" id="PTHR42713:SF3">
    <property type="entry name" value="TRANSCRIPTIONAL REGULATORY PROTEIN HPTR"/>
    <property type="match status" value="1"/>
</dbReference>